<feature type="domain" description="N-acetyltransferase" evidence="3">
    <location>
        <begin position="168"/>
        <end position="325"/>
    </location>
</feature>
<sequence>MQMILISDADGTHSEYSASIREGPMTDLTTAHRERLALIDPALPEQAPLPESVESGALLTVDGGAAHVEIIRSDLDSFTAVWSADEQHVMRARVQHPEAMAALLSRWETHRRELPEPDDELEDVEAMVTWPSRDIAMVRPLRRAGFAPKTVVALRPAGRPAPEGNPEVTIRSLTDEDVPVATRLWLDLVDNDQHFLDHPRRPRAEELIRESLQTNERRYSWVAEHDGVVVGMLLLSTPEHSAWMQPLIRQDPAAYLGAMMVSPSSRSAGVGAALVSRAHRAADDAGIPAISLHYSASNPLSAPFWHRSGYRPLWTTWTRSLRRTG</sequence>
<evidence type="ECO:0000313" key="4">
    <source>
        <dbReference type="EMBL" id="ROR73028.1"/>
    </source>
</evidence>
<comment type="caution">
    <text evidence="4">The sequence shown here is derived from an EMBL/GenBank/DDBJ whole genome shotgun (WGS) entry which is preliminary data.</text>
</comment>
<dbReference type="SUPFAM" id="SSF55729">
    <property type="entry name" value="Acyl-CoA N-acyltransferases (Nat)"/>
    <property type="match status" value="1"/>
</dbReference>
<dbReference type="Pfam" id="PF00583">
    <property type="entry name" value="Acetyltransf_1"/>
    <property type="match status" value="1"/>
</dbReference>
<evidence type="ECO:0000256" key="1">
    <source>
        <dbReference type="ARBA" id="ARBA00022679"/>
    </source>
</evidence>
<name>A0A3N2BCR6_9MICO</name>
<dbReference type="InterPro" id="IPR016181">
    <property type="entry name" value="Acyl_CoA_acyltransferase"/>
</dbReference>
<dbReference type="Proteomes" id="UP000280668">
    <property type="component" value="Unassembled WGS sequence"/>
</dbReference>
<accession>A0A3N2BCR6</accession>
<dbReference type="GO" id="GO:0016747">
    <property type="term" value="F:acyltransferase activity, transferring groups other than amino-acyl groups"/>
    <property type="evidence" value="ECO:0007669"/>
    <property type="project" value="InterPro"/>
</dbReference>
<dbReference type="EMBL" id="RKHK01000001">
    <property type="protein sequence ID" value="ROR73028.1"/>
    <property type="molecule type" value="Genomic_DNA"/>
</dbReference>
<dbReference type="PROSITE" id="PS51186">
    <property type="entry name" value="GNAT"/>
    <property type="match status" value="1"/>
</dbReference>
<gene>
    <name evidence="4" type="ORF">EDD31_1393</name>
</gene>
<keyword evidence="2" id="KW-0012">Acyltransferase</keyword>
<dbReference type="InterPro" id="IPR000182">
    <property type="entry name" value="GNAT_dom"/>
</dbReference>
<evidence type="ECO:0000313" key="5">
    <source>
        <dbReference type="Proteomes" id="UP000280668"/>
    </source>
</evidence>
<dbReference type="AlphaFoldDB" id="A0A3N2BCR6"/>
<reference evidence="4 5" key="1">
    <citation type="submission" date="2018-11" db="EMBL/GenBank/DDBJ databases">
        <title>Sequencing the genomes of 1000 actinobacteria strains.</title>
        <authorList>
            <person name="Klenk H.-P."/>
        </authorList>
    </citation>
    <scope>NUCLEOTIDE SEQUENCE [LARGE SCALE GENOMIC DNA]</scope>
    <source>
        <strain evidence="4 5">DSM 11294</strain>
    </source>
</reference>
<organism evidence="4 5">
    <name type="scientific">Bogoriella caseilytica</name>
    <dbReference type="NCBI Taxonomy" id="56055"/>
    <lineage>
        <taxon>Bacteria</taxon>
        <taxon>Bacillati</taxon>
        <taxon>Actinomycetota</taxon>
        <taxon>Actinomycetes</taxon>
        <taxon>Micrococcales</taxon>
        <taxon>Bogoriellaceae</taxon>
        <taxon>Bogoriella</taxon>
    </lineage>
</organism>
<evidence type="ECO:0000256" key="2">
    <source>
        <dbReference type="ARBA" id="ARBA00023315"/>
    </source>
</evidence>
<keyword evidence="5" id="KW-1185">Reference proteome</keyword>
<dbReference type="PANTHER" id="PTHR43877:SF1">
    <property type="entry name" value="ACETYLTRANSFERASE"/>
    <property type="match status" value="1"/>
</dbReference>
<dbReference type="Gene3D" id="3.40.630.30">
    <property type="match status" value="1"/>
</dbReference>
<dbReference type="PANTHER" id="PTHR43877">
    <property type="entry name" value="AMINOALKYLPHOSPHONATE N-ACETYLTRANSFERASE-RELATED-RELATED"/>
    <property type="match status" value="1"/>
</dbReference>
<proteinExistence type="predicted"/>
<dbReference type="CDD" id="cd04301">
    <property type="entry name" value="NAT_SF"/>
    <property type="match status" value="1"/>
</dbReference>
<dbReference type="InterPro" id="IPR050832">
    <property type="entry name" value="Bact_Acetyltransf"/>
</dbReference>
<keyword evidence="1 4" id="KW-0808">Transferase</keyword>
<protein>
    <submittedName>
        <fullName evidence="4">Putative N-acetyltransferase YhbS</fullName>
    </submittedName>
</protein>
<evidence type="ECO:0000259" key="3">
    <source>
        <dbReference type="PROSITE" id="PS51186"/>
    </source>
</evidence>